<dbReference type="KEGG" id="lal:AT746_09345"/>
<evidence type="ECO:0000313" key="2">
    <source>
        <dbReference type="Proteomes" id="UP000068447"/>
    </source>
</evidence>
<dbReference type="InterPro" id="IPR036868">
    <property type="entry name" value="TusA-like_sf"/>
</dbReference>
<dbReference type="SUPFAM" id="SSF64307">
    <property type="entry name" value="SirA-like"/>
    <property type="match status" value="1"/>
</dbReference>
<gene>
    <name evidence="1" type="ORF">AT746_09345</name>
</gene>
<proteinExistence type="predicted"/>
<accession>A0A0U2RME3</accession>
<dbReference type="Proteomes" id="UP000068447">
    <property type="component" value="Chromosome"/>
</dbReference>
<dbReference type="AlphaFoldDB" id="A0A0U2RME3"/>
<dbReference type="Gene3D" id="3.30.110.40">
    <property type="entry name" value="TusA-like domain"/>
    <property type="match status" value="1"/>
</dbReference>
<organism evidence="1 2">
    <name type="scientific">Lacimicrobium alkaliphilum</name>
    <dbReference type="NCBI Taxonomy" id="1526571"/>
    <lineage>
        <taxon>Bacteria</taxon>
        <taxon>Pseudomonadati</taxon>
        <taxon>Pseudomonadota</taxon>
        <taxon>Gammaproteobacteria</taxon>
        <taxon>Alteromonadales</taxon>
        <taxon>Alteromonadaceae</taxon>
        <taxon>Lacimicrobium</taxon>
    </lineage>
</organism>
<evidence type="ECO:0000313" key="1">
    <source>
        <dbReference type="EMBL" id="ALS98442.1"/>
    </source>
</evidence>
<name>A0A0U2RME3_9ALTE</name>
<dbReference type="EMBL" id="CP013650">
    <property type="protein sequence ID" value="ALS98442.1"/>
    <property type="molecule type" value="Genomic_DNA"/>
</dbReference>
<protein>
    <submittedName>
        <fullName evidence="1">Uncharacterized protein</fullName>
    </submittedName>
</protein>
<dbReference type="STRING" id="1526571.AT746_09345"/>
<reference evidence="1 2" key="1">
    <citation type="submission" date="2015-12" db="EMBL/GenBank/DDBJ databases">
        <title>Complete genome of Lacimicrobium alkaliphilum KCTC 32984.</title>
        <authorList>
            <person name="Kim S.-G."/>
            <person name="Lee Y.-J."/>
        </authorList>
    </citation>
    <scope>NUCLEOTIDE SEQUENCE [LARGE SCALE GENOMIC DNA]</scope>
    <source>
        <strain evidence="1 2">YelD216</strain>
    </source>
</reference>
<keyword evidence="2" id="KW-1185">Reference proteome</keyword>
<sequence length="88" mass="10165">MGRFVSLKGVRLSVLDLSALSCPLALLELKRWLHKQTRNEGLYLILRADSADNRDVLNWLEKQRIGLQPTHASGTQHHYRLIFKEPQC</sequence>